<dbReference type="OrthoDB" id="10540455at2759"/>
<evidence type="ECO:0000256" key="1">
    <source>
        <dbReference type="SAM" id="MobiDB-lite"/>
    </source>
</evidence>
<dbReference type="AlphaFoldDB" id="A0A1L7WLX0"/>
<sequence>MQTKEKRDAESAIGVNSMRMVFDVGSGVELELVVDSEGSFDQGEEISGSRQNPIYTHVSFSHSSDPTPKPPSLPHKVDTVTVDPVNAENASSTGRPLRKHYGRKPTEEQKKRRFPCPEDDCEWSFHDKYKVKGHLEKVHDTSLSPKPESTPIIRAFPCPEDSCTQSYGHKKEMMKRLKDAHGEAAKVAYLKEEEDG</sequence>
<proteinExistence type="predicted"/>
<name>A0A1L7WLX0_9HELO</name>
<feature type="region of interest" description="Disordered" evidence="1">
    <location>
        <begin position="41"/>
        <end position="117"/>
    </location>
</feature>
<gene>
    <name evidence="3" type="ORF">PAC_03643</name>
</gene>
<protein>
    <recommendedName>
        <fullName evidence="2">C2H2-type domain-containing protein</fullName>
    </recommendedName>
</protein>
<feature type="domain" description="C2H2-type" evidence="2">
    <location>
        <begin position="116"/>
        <end position="139"/>
    </location>
</feature>
<feature type="compositionally biased region" description="Polar residues" evidence="1">
    <location>
        <begin position="48"/>
        <end position="66"/>
    </location>
</feature>
<reference evidence="3 4" key="1">
    <citation type="submission" date="2016-03" db="EMBL/GenBank/DDBJ databases">
        <authorList>
            <person name="Ploux O."/>
        </authorList>
    </citation>
    <scope>NUCLEOTIDE SEQUENCE [LARGE SCALE GENOMIC DNA]</scope>
    <source>
        <strain evidence="3 4">UAMH 11012</strain>
    </source>
</reference>
<dbReference type="Gene3D" id="3.30.160.60">
    <property type="entry name" value="Classic Zinc Finger"/>
    <property type="match status" value="1"/>
</dbReference>
<dbReference type="SMART" id="SM00355">
    <property type="entry name" value="ZnF_C2H2"/>
    <property type="match status" value="2"/>
</dbReference>
<dbReference type="EMBL" id="FJOG01000004">
    <property type="protein sequence ID" value="CZR53762.1"/>
    <property type="molecule type" value="Genomic_DNA"/>
</dbReference>
<dbReference type="Proteomes" id="UP000184330">
    <property type="component" value="Unassembled WGS sequence"/>
</dbReference>
<dbReference type="PROSITE" id="PS00028">
    <property type="entry name" value="ZINC_FINGER_C2H2_1"/>
    <property type="match status" value="1"/>
</dbReference>
<evidence type="ECO:0000313" key="4">
    <source>
        <dbReference type="Proteomes" id="UP000184330"/>
    </source>
</evidence>
<organism evidence="3 4">
    <name type="scientific">Phialocephala subalpina</name>
    <dbReference type="NCBI Taxonomy" id="576137"/>
    <lineage>
        <taxon>Eukaryota</taxon>
        <taxon>Fungi</taxon>
        <taxon>Dikarya</taxon>
        <taxon>Ascomycota</taxon>
        <taxon>Pezizomycotina</taxon>
        <taxon>Leotiomycetes</taxon>
        <taxon>Helotiales</taxon>
        <taxon>Mollisiaceae</taxon>
        <taxon>Phialocephala</taxon>
        <taxon>Phialocephala fortinii species complex</taxon>
    </lineage>
</organism>
<keyword evidence="4" id="KW-1185">Reference proteome</keyword>
<evidence type="ECO:0000259" key="2">
    <source>
        <dbReference type="PROSITE" id="PS00028"/>
    </source>
</evidence>
<dbReference type="InterPro" id="IPR013087">
    <property type="entry name" value="Znf_C2H2_type"/>
</dbReference>
<accession>A0A1L7WLX0</accession>
<evidence type="ECO:0000313" key="3">
    <source>
        <dbReference type="EMBL" id="CZR53762.1"/>
    </source>
</evidence>